<dbReference type="GeneID" id="92760608"/>
<dbReference type="EMBL" id="CP069534">
    <property type="protein sequence ID" value="QRP69923.1"/>
    <property type="molecule type" value="Genomic_DNA"/>
</dbReference>
<dbReference type="PANTHER" id="PTHR43132:SF2">
    <property type="entry name" value="ARSENICAL RESISTANCE OPERON REPRESSOR ARSR-RELATED"/>
    <property type="match status" value="1"/>
</dbReference>
<evidence type="ECO:0000313" key="6">
    <source>
        <dbReference type="EMBL" id="QRP69923.1"/>
    </source>
</evidence>
<dbReference type="SUPFAM" id="SSF46785">
    <property type="entry name" value="Winged helix' DNA-binding domain"/>
    <property type="match status" value="1"/>
</dbReference>
<dbReference type="InterPro" id="IPR036390">
    <property type="entry name" value="WH_DNA-bd_sf"/>
</dbReference>
<feature type="domain" description="HTH arsR-type" evidence="4">
    <location>
        <begin position="36"/>
        <end position="127"/>
    </location>
</feature>
<dbReference type="GO" id="GO:0003700">
    <property type="term" value="F:DNA-binding transcription factor activity"/>
    <property type="evidence" value="ECO:0007669"/>
    <property type="project" value="InterPro"/>
</dbReference>
<sequence length="127" mass="14060">MDNDFTASPRVQVVVPDSSGRYEMVDPSTILSHISVTEEQQSAILSTVRALDSRLRLTIVLLLSDGERRVHELVKETGASQPLVSQHLKVLKESGVVTSRRVGREKVYSLCSNTAATIILACRQQER</sequence>
<dbReference type="GO" id="GO:0003677">
    <property type="term" value="F:DNA binding"/>
    <property type="evidence" value="ECO:0007669"/>
    <property type="project" value="UniProtKB-KW"/>
</dbReference>
<evidence type="ECO:0000256" key="3">
    <source>
        <dbReference type="ARBA" id="ARBA00023163"/>
    </source>
</evidence>
<dbReference type="InterPro" id="IPR036388">
    <property type="entry name" value="WH-like_DNA-bd_sf"/>
</dbReference>
<dbReference type="EMBL" id="CP066007">
    <property type="protein sequence ID" value="QQB47523.1"/>
    <property type="molecule type" value="Genomic_DNA"/>
</dbReference>
<name>A0A7T4JW27_9CORY</name>
<dbReference type="InterPro" id="IPR001845">
    <property type="entry name" value="HTH_ArsR_DNA-bd_dom"/>
</dbReference>
<dbReference type="Pfam" id="PF01022">
    <property type="entry name" value="HTH_5"/>
    <property type="match status" value="1"/>
</dbReference>
<dbReference type="Proteomes" id="UP000596145">
    <property type="component" value="Chromosome"/>
</dbReference>
<dbReference type="CDD" id="cd00090">
    <property type="entry name" value="HTH_ARSR"/>
    <property type="match status" value="1"/>
</dbReference>
<evidence type="ECO:0000256" key="2">
    <source>
        <dbReference type="ARBA" id="ARBA00023125"/>
    </source>
</evidence>
<evidence type="ECO:0000313" key="5">
    <source>
        <dbReference type="EMBL" id="QQB47523.1"/>
    </source>
</evidence>
<dbReference type="PROSITE" id="PS50987">
    <property type="entry name" value="HTH_ARSR_2"/>
    <property type="match status" value="1"/>
</dbReference>
<dbReference type="PRINTS" id="PR00778">
    <property type="entry name" value="HTHARSR"/>
</dbReference>
<dbReference type="AlphaFoldDB" id="A0A7T4JW27"/>
<dbReference type="InterPro" id="IPR051011">
    <property type="entry name" value="Metal_resp_trans_reg"/>
</dbReference>
<evidence type="ECO:0000313" key="7">
    <source>
        <dbReference type="Proteomes" id="UP000596145"/>
    </source>
</evidence>
<keyword evidence="3" id="KW-0804">Transcription</keyword>
<evidence type="ECO:0000256" key="1">
    <source>
        <dbReference type="ARBA" id="ARBA00023015"/>
    </source>
</evidence>
<accession>A0A7T4JW27</accession>
<gene>
    <name evidence="5" type="ORF">I6I10_06515</name>
    <name evidence="6" type="ORF">I6J21_08965</name>
</gene>
<dbReference type="NCBIfam" id="NF033788">
    <property type="entry name" value="HTH_metalloreg"/>
    <property type="match status" value="1"/>
</dbReference>
<keyword evidence="1" id="KW-0805">Transcription regulation</keyword>
<keyword evidence="2" id="KW-0238">DNA-binding</keyword>
<dbReference type="OrthoDB" id="3400172at2"/>
<dbReference type="PANTHER" id="PTHR43132">
    <property type="entry name" value="ARSENICAL RESISTANCE OPERON REPRESSOR ARSR-RELATED"/>
    <property type="match status" value="1"/>
</dbReference>
<evidence type="ECO:0000259" key="4">
    <source>
        <dbReference type="PROSITE" id="PS50987"/>
    </source>
</evidence>
<dbReference type="Proteomes" id="UP000617681">
    <property type="component" value="Chromosome"/>
</dbReference>
<dbReference type="InterPro" id="IPR011991">
    <property type="entry name" value="ArsR-like_HTH"/>
</dbReference>
<protein>
    <submittedName>
        <fullName evidence="5">Winged helix-turn-helix transcriptional regulator</fullName>
    </submittedName>
</protein>
<reference evidence="5 7" key="1">
    <citation type="submission" date="2020-12" db="EMBL/GenBank/DDBJ databases">
        <title>FDA dAtabase for Regulatory Grade micrObial Sequences (FDA-ARGOS): Supporting development and validation of Infectious Disease Dx tests.</title>
        <authorList>
            <person name="Sproer C."/>
            <person name="Gronow S."/>
            <person name="Severitt S."/>
            <person name="Schroder I."/>
            <person name="Tallon L."/>
            <person name="Sadzewicz L."/>
            <person name="Zhao X."/>
            <person name="Boylan J."/>
            <person name="Ott S."/>
            <person name="Bowen H."/>
            <person name="Vavikolanu K."/>
            <person name="Mehta A."/>
            <person name="Aluvathingal J."/>
            <person name="Nadendla S."/>
            <person name="Lowell S."/>
            <person name="Myers T."/>
            <person name="Yan Y."/>
            <person name="Sichtig H."/>
        </authorList>
    </citation>
    <scope>NUCLEOTIDE SEQUENCE [LARGE SCALE GENOMIC DNA]</scope>
    <source>
        <strain evidence="5 7">FDAARGOS_1053</strain>
        <strain evidence="6">FDAARGOS_1191</strain>
    </source>
</reference>
<dbReference type="RefSeq" id="WP_005389301.1">
    <property type="nucleotide sequence ID" value="NZ_CP066007.1"/>
</dbReference>
<dbReference type="SMART" id="SM00418">
    <property type="entry name" value="HTH_ARSR"/>
    <property type="match status" value="1"/>
</dbReference>
<proteinExistence type="predicted"/>
<organism evidence="5 7">
    <name type="scientific">Corynebacterium glucuronolyticum</name>
    <dbReference type="NCBI Taxonomy" id="39791"/>
    <lineage>
        <taxon>Bacteria</taxon>
        <taxon>Bacillati</taxon>
        <taxon>Actinomycetota</taxon>
        <taxon>Actinomycetes</taxon>
        <taxon>Mycobacteriales</taxon>
        <taxon>Corynebacteriaceae</taxon>
        <taxon>Corynebacterium</taxon>
    </lineage>
</organism>
<dbReference type="Gene3D" id="1.10.10.10">
    <property type="entry name" value="Winged helix-like DNA-binding domain superfamily/Winged helix DNA-binding domain"/>
    <property type="match status" value="1"/>
</dbReference>